<dbReference type="Proteomes" id="UP000319716">
    <property type="component" value="Unassembled WGS sequence"/>
</dbReference>
<comment type="caution">
    <text evidence="2">The sequence shown here is derived from an EMBL/GenBank/DDBJ whole genome shotgun (WGS) entry which is preliminary data.</text>
</comment>
<gene>
    <name evidence="2" type="ORF">NBRC111894_2176</name>
</gene>
<keyword evidence="1" id="KW-0732">Signal</keyword>
<evidence type="ECO:0000313" key="2">
    <source>
        <dbReference type="EMBL" id="GAY76622.1"/>
    </source>
</evidence>
<dbReference type="EMBL" id="BEXB01000015">
    <property type="protein sequence ID" value="GAY76622.1"/>
    <property type="molecule type" value="Genomic_DNA"/>
</dbReference>
<sequence>MKKGLKSALAIALVCLIAGIPVQTFARHAKTSWKESDHTYIIRSAKEFSTGALQNVTIHQRPGDGALTLKKRTGAMRATVFLYPRKFQPIHSSI</sequence>
<reference evidence="2 3" key="1">
    <citation type="submission" date="2017-11" db="EMBL/GenBank/DDBJ databases">
        <title>Draft Genome Sequence of Sporolactobacillus inulinus NBRC 111894 Isolated from Koso, a Japanese Sugar-Vegetable Fermented Beverage.</title>
        <authorList>
            <person name="Chiou T.Y."/>
            <person name="Oshima K."/>
            <person name="Suda W."/>
            <person name="Hattori M."/>
            <person name="Takahashi T."/>
        </authorList>
    </citation>
    <scope>NUCLEOTIDE SEQUENCE [LARGE SCALE GENOMIC DNA]</scope>
    <source>
        <strain evidence="2 3">NBRC111894</strain>
    </source>
</reference>
<organism evidence="2 3">
    <name type="scientific">Sporolactobacillus inulinus</name>
    <dbReference type="NCBI Taxonomy" id="2078"/>
    <lineage>
        <taxon>Bacteria</taxon>
        <taxon>Bacillati</taxon>
        <taxon>Bacillota</taxon>
        <taxon>Bacilli</taxon>
        <taxon>Bacillales</taxon>
        <taxon>Sporolactobacillaceae</taxon>
        <taxon>Sporolactobacillus</taxon>
    </lineage>
</organism>
<feature type="chain" id="PRO_5021499476" evidence="1">
    <location>
        <begin position="27"/>
        <end position="94"/>
    </location>
</feature>
<protein>
    <submittedName>
        <fullName evidence="2">Uncharacterized protein</fullName>
    </submittedName>
</protein>
<dbReference type="AlphaFoldDB" id="A0A4Y1ZBZ7"/>
<name>A0A4Y1ZBZ7_9BACL</name>
<accession>A0A4Y1ZBZ7</accession>
<evidence type="ECO:0000256" key="1">
    <source>
        <dbReference type="SAM" id="SignalP"/>
    </source>
</evidence>
<evidence type="ECO:0000313" key="3">
    <source>
        <dbReference type="Proteomes" id="UP000319716"/>
    </source>
</evidence>
<feature type="signal peptide" evidence="1">
    <location>
        <begin position="1"/>
        <end position="26"/>
    </location>
</feature>
<proteinExistence type="predicted"/>
<dbReference type="RefSeq" id="WP_262392734.1">
    <property type="nucleotide sequence ID" value="NZ_BEXB01000015.1"/>
</dbReference>